<evidence type="ECO:0000256" key="5">
    <source>
        <dbReference type="SAM" id="Coils"/>
    </source>
</evidence>
<dbReference type="GO" id="GO:0046873">
    <property type="term" value="F:metal ion transmembrane transporter activity"/>
    <property type="evidence" value="ECO:0007669"/>
    <property type="project" value="InterPro"/>
</dbReference>
<dbReference type="PANTHER" id="PTHR47685:SF1">
    <property type="entry name" value="MAGNESIUM TRANSPORT PROTEIN CORA"/>
    <property type="match status" value="1"/>
</dbReference>
<feature type="region of interest" description="Disordered" evidence="6">
    <location>
        <begin position="886"/>
        <end position="905"/>
    </location>
</feature>
<feature type="transmembrane region" description="Helical" evidence="7">
    <location>
        <begin position="691"/>
        <end position="713"/>
    </location>
</feature>
<sequence>MSCHNPMTCLSDRPHDQRISDPAIHFNGCLRASKRANFYKRLPVESQARIARVNQKVAELRHRLETTEQESTAGDALRRFQQSLAQWRNASGRPQDLTAVPAQAAAAVQHEQDGFLNHIKAPVMYIRAGEAIDHPDLAGAFPHQKVSMADLLSGDASRNPIMQPCEDNVVRYFHLPANNMTWVEQVIARYYREEQPDSNNAFLNSRSRRPTTKTEMLLRPEFWQGQQNYEIDSEIHARHMRPFCSGISVDPASAEPTNLALFMPYLHWETDRGRCKAAQIAKQVGQENISVSEVVRQARQQFSQGHTETQDTLVPSWTAPEPEIAPQSVVGRKRALGHLLTAAAALMEAMDMHTEELLMTNYLHSQPPLHPRRTLDQAYYGALRSTTSRDRDQVVYRGTTAEPHECLGMEVCQQCKEDVRKTPRIIMVDQLWMWVLDEQTVITSFPRRWGRNRPDTSAIHKSLRQRLKYSRGEILSAYDLAFAIVDETTRVFFDRAKLSKRQPNLTELFAGAIRDLTYKQTAAFDQFLIYTHLASRDYRRQRYGSSDNSTQNHLLNINPEGELLKEAKDIMDELHIMMRIKEQQQTVMEHLVKHVQRRGPRLGQSRDGTGSANIFVFDNESSSRRLLTRGDNLLAEHSSRIAELHALLQNAQLTSGALKDLLTLKQQQASVIEAREAVKQAQLTLKQGQSIMIFTIVTIIFLPLSFFVGLFGMNSIEFNDGLLSLSTEFTYMFPISAGIILISFLFAFSQSVTTNSVVMLVRSSCSFAWNTAVTWTLIKTGMYVAGREMASKASQLRAREAKITGAMKAEVLRKEKNLEKLKAAGHVKELMKRKTDLGAMMSPYSASGMLTPGTPGTPRPLMMEQHGAKGPSLGVRVGEVDVELGEMERKPSSQRYLVPGMGGGR</sequence>
<name>A0AAV9HW40_9PEZI</name>
<keyword evidence="3 7" id="KW-1133">Transmembrane helix</keyword>
<evidence type="ECO:0000256" key="1">
    <source>
        <dbReference type="ARBA" id="ARBA00004141"/>
    </source>
</evidence>
<keyword evidence="4 7" id="KW-0472">Membrane</keyword>
<dbReference type="InterPro" id="IPR050829">
    <property type="entry name" value="CorA_MIT"/>
</dbReference>
<evidence type="ECO:0000256" key="7">
    <source>
        <dbReference type="SAM" id="Phobius"/>
    </source>
</evidence>
<dbReference type="AlphaFoldDB" id="A0AAV9HW40"/>
<accession>A0AAV9HW40</accession>
<dbReference type="Pfam" id="PF01544">
    <property type="entry name" value="CorA"/>
    <property type="match status" value="1"/>
</dbReference>
<reference evidence="8" key="2">
    <citation type="submission" date="2023-06" db="EMBL/GenBank/DDBJ databases">
        <authorList>
            <consortium name="Lawrence Berkeley National Laboratory"/>
            <person name="Mondo S.J."/>
            <person name="Hensen N."/>
            <person name="Bonometti L."/>
            <person name="Westerberg I."/>
            <person name="Brannstrom I.O."/>
            <person name="Guillou S."/>
            <person name="Cros-Aarteil S."/>
            <person name="Calhoun S."/>
            <person name="Haridas S."/>
            <person name="Kuo A."/>
            <person name="Pangilinan J."/>
            <person name="Riley R."/>
            <person name="Labutti K."/>
            <person name="Andreopoulos B."/>
            <person name="Lipzen A."/>
            <person name="Chen C."/>
            <person name="Yanf M."/>
            <person name="Daum C."/>
            <person name="Ng V."/>
            <person name="Clum A."/>
            <person name="Steindorff A."/>
            <person name="Ohm R."/>
            <person name="Martin F."/>
            <person name="Silar P."/>
            <person name="Natvig D."/>
            <person name="Lalanne C."/>
            <person name="Gautier V."/>
            <person name="Ament-Velasquez S.L."/>
            <person name="Kruys A."/>
            <person name="Hutchinson M.I."/>
            <person name="Powell A.J."/>
            <person name="Barry K."/>
            <person name="Miller A.N."/>
            <person name="Grigoriev I.V."/>
            <person name="Debuchy R."/>
            <person name="Gladieux P."/>
            <person name="Thoren M.H."/>
            <person name="Johannesson H."/>
        </authorList>
    </citation>
    <scope>NUCLEOTIDE SEQUENCE</scope>
    <source>
        <strain evidence="8">PSN324</strain>
    </source>
</reference>
<proteinExistence type="predicted"/>
<evidence type="ECO:0000313" key="8">
    <source>
        <dbReference type="EMBL" id="KAK4464936.1"/>
    </source>
</evidence>
<evidence type="ECO:0000256" key="6">
    <source>
        <dbReference type="SAM" id="MobiDB-lite"/>
    </source>
</evidence>
<dbReference type="SUPFAM" id="SSF144083">
    <property type="entry name" value="Magnesium transport protein CorA, transmembrane region"/>
    <property type="match status" value="1"/>
</dbReference>
<dbReference type="GO" id="GO:0016020">
    <property type="term" value="C:membrane"/>
    <property type="evidence" value="ECO:0007669"/>
    <property type="project" value="UniProtKB-SubCell"/>
</dbReference>
<evidence type="ECO:0000256" key="2">
    <source>
        <dbReference type="ARBA" id="ARBA00022692"/>
    </source>
</evidence>
<feature type="coiled-coil region" evidence="5">
    <location>
        <begin position="634"/>
        <end position="684"/>
    </location>
</feature>
<dbReference type="PANTHER" id="PTHR47685">
    <property type="entry name" value="MAGNESIUM TRANSPORT PROTEIN CORA"/>
    <property type="match status" value="1"/>
</dbReference>
<dbReference type="Proteomes" id="UP001321749">
    <property type="component" value="Unassembled WGS sequence"/>
</dbReference>
<organism evidence="8 9">
    <name type="scientific">Cladorrhinum samala</name>
    <dbReference type="NCBI Taxonomy" id="585594"/>
    <lineage>
        <taxon>Eukaryota</taxon>
        <taxon>Fungi</taxon>
        <taxon>Dikarya</taxon>
        <taxon>Ascomycota</taxon>
        <taxon>Pezizomycotina</taxon>
        <taxon>Sordariomycetes</taxon>
        <taxon>Sordariomycetidae</taxon>
        <taxon>Sordariales</taxon>
        <taxon>Podosporaceae</taxon>
        <taxon>Cladorrhinum</taxon>
    </lineage>
</organism>
<protein>
    <submittedName>
        <fullName evidence="8">Magnesium transport protein cora</fullName>
    </submittedName>
</protein>
<dbReference type="InterPro" id="IPR002523">
    <property type="entry name" value="MgTranspt_CorA/ZnTranspt_ZntB"/>
</dbReference>
<dbReference type="InterPro" id="IPR045863">
    <property type="entry name" value="CorA_TM1_TM2"/>
</dbReference>
<dbReference type="Gene3D" id="1.20.58.340">
    <property type="entry name" value="Magnesium transport protein CorA, transmembrane region"/>
    <property type="match status" value="1"/>
</dbReference>
<evidence type="ECO:0000313" key="9">
    <source>
        <dbReference type="Proteomes" id="UP001321749"/>
    </source>
</evidence>
<keyword evidence="9" id="KW-1185">Reference proteome</keyword>
<evidence type="ECO:0000256" key="3">
    <source>
        <dbReference type="ARBA" id="ARBA00022989"/>
    </source>
</evidence>
<feature type="transmembrane region" description="Helical" evidence="7">
    <location>
        <begin position="767"/>
        <end position="786"/>
    </location>
</feature>
<reference evidence="8" key="1">
    <citation type="journal article" date="2023" name="Mol. Phylogenet. Evol.">
        <title>Genome-scale phylogeny and comparative genomics of the fungal order Sordariales.</title>
        <authorList>
            <person name="Hensen N."/>
            <person name="Bonometti L."/>
            <person name="Westerberg I."/>
            <person name="Brannstrom I.O."/>
            <person name="Guillou S."/>
            <person name="Cros-Aarteil S."/>
            <person name="Calhoun S."/>
            <person name="Haridas S."/>
            <person name="Kuo A."/>
            <person name="Mondo S."/>
            <person name="Pangilinan J."/>
            <person name="Riley R."/>
            <person name="LaButti K."/>
            <person name="Andreopoulos B."/>
            <person name="Lipzen A."/>
            <person name="Chen C."/>
            <person name="Yan M."/>
            <person name="Daum C."/>
            <person name="Ng V."/>
            <person name="Clum A."/>
            <person name="Steindorff A."/>
            <person name="Ohm R.A."/>
            <person name="Martin F."/>
            <person name="Silar P."/>
            <person name="Natvig D.O."/>
            <person name="Lalanne C."/>
            <person name="Gautier V."/>
            <person name="Ament-Velasquez S.L."/>
            <person name="Kruys A."/>
            <person name="Hutchinson M.I."/>
            <person name="Powell A.J."/>
            <person name="Barry K."/>
            <person name="Miller A.N."/>
            <person name="Grigoriev I.V."/>
            <person name="Debuchy R."/>
            <person name="Gladieux P."/>
            <person name="Hiltunen Thoren M."/>
            <person name="Johannesson H."/>
        </authorList>
    </citation>
    <scope>NUCLEOTIDE SEQUENCE</scope>
    <source>
        <strain evidence="8">PSN324</strain>
    </source>
</reference>
<evidence type="ECO:0000256" key="4">
    <source>
        <dbReference type="ARBA" id="ARBA00023136"/>
    </source>
</evidence>
<dbReference type="EMBL" id="MU864943">
    <property type="protein sequence ID" value="KAK4464936.1"/>
    <property type="molecule type" value="Genomic_DNA"/>
</dbReference>
<comment type="caution">
    <text evidence="8">The sequence shown here is derived from an EMBL/GenBank/DDBJ whole genome shotgun (WGS) entry which is preliminary data.</text>
</comment>
<keyword evidence="5" id="KW-0175">Coiled coil</keyword>
<comment type="subcellular location">
    <subcellularLocation>
        <location evidence="1">Membrane</location>
        <topology evidence="1">Multi-pass membrane protein</topology>
    </subcellularLocation>
</comment>
<keyword evidence="2 7" id="KW-0812">Transmembrane</keyword>
<feature type="transmembrane region" description="Helical" evidence="7">
    <location>
        <begin position="725"/>
        <end position="747"/>
    </location>
</feature>
<gene>
    <name evidence="8" type="ORF">QBC42DRAFT_316145</name>
</gene>